<sequence>MENDSIQELQYLITEEIYLLPEDQKAILSQLEGNTANTPALVASEPEVEPIPVNGSFSKGILILHEEAVLPSEVMEMLVNMIKAVGHSMSEVGMASSAVLENRSMEDFQALNAHVVLKFGKIKHPVNALFDQPYEIHADGETEFLFADSLSAIFEDKKLKVKLWNSLQILFNLRSGKK</sequence>
<organism evidence="1 2">
    <name type="scientific">Algoriphagus boritolerans DSM 17298 = JCM 18970</name>
    <dbReference type="NCBI Taxonomy" id="1120964"/>
    <lineage>
        <taxon>Bacteria</taxon>
        <taxon>Pseudomonadati</taxon>
        <taxon>Bacteroidota</taxon>
        <taxon>Cytophagia</taxon>
        <taxon>Cytophagales</taxon>
        <taxon>Cyclobacteriaceae</taxon>
        <taxon>Algoriphagus</taxon>
    </lineage>
</organism>
<evidence type="ECO:0000313" key="1">
    <source>
        <dbReference type="EMBL" id="SEF63215.1"/>
    </source>
</evidence>
<name>A0A1H5TK83_9BACT</name>
<proteinExistence type="predicted"/>
<dbReference type="AlphaFoldDB" id="A0A1H5TK83"/>
<dbReference type="Proteomes" id="UP000236736">
    <property type="component" value="Unassembled WGS sequence"/>
</dbReference>
<dbReference type="EMBL" id="FNVR01000003">
    <property type="protein sequence ID" value="SEF63215.1"/>
    <property type="molecule type" value="Genomic_DNA"/>
</dbReference>
<gene>
    <name evidence="1" type="ORF">SAMN03080598_00806</name>
</gene>
<dbReference type="OrthoDB" id="824384at2"/>
<evidence type="ECO:0000313" key="2">
    <source>
        <dbReference type="Proteomes" id="UP000236736"/>
    </source>
</evidence>
<accession>A0A1H5TK83</accession>
<dbReference type="STRING" id="1120964.GCA_001313265_04577"/>
<keyword evidence="2" id="KW-1185">Reference proteome</keyword>
<dbReference type="RefSeq" id="WP_103923518.1">
    <property type="nucleotide sequence ID" value="NZ_FNVR01000003.1"/>
</dbReference>
<reference evidence="2" key="1">
    <citation type="submission" date="2016-10" db="EMBL/GenBank/DDBJ databases">
        <authorList>
            <person name="Varghese N."/>
            <person name="Submissions S."/>
        </authorList>
    </citation>
    <scope>NUCLEOTIDE SEQUENCE [LARGE SCALE GENOMIC DNA]</scope>
    <source>
        <strain evidence="2">DSM 17298</strain>
    </source>
</reference>
<protein>
    <submittedName>
        <fullName evidence="1">Uncharacterized protein</fullName>
    </submittedName>
</protein>